<dbReference type="SUPFAM" id="SSF56925">
    <property type="entry name" value="OMPA-like"/>
    <property type="match status" value="1"/>
</dbReference>
<feature type="signal peptide" evidence="2">
    <location>
        <begin position="1"/>
        <end position="27"/>
    </location>
</feature>
<evidence type="ECO:0000313" key="4">
    <source>
        <dbReference type="Proteomes" id="UP000886602"/>
    </source>
</evidence>
<reference evidence="3" key="1">
    <citation type="submission" date="2020-10" db="EMBL/GenBank/DDBJ databases">
        <title>Connecting structure to function with the recovery of over 1000 high-quality activated sludge metagenome-assembled genomes encoding full-length rRNA genes using long-read sequencing.</title>
        <authorList>
            <person name="Singleton C.M."/>
            <person name="Petriglieri F."/>
            <person name="Kristensen J.M."/>
            <person name="Kirkegaard R.H."/>
            <person name="Michaelsen T.Y."/>
            <person name="Andersen M.H."/>
            <person name="Karst S.M."/>
            <person name="Dueholm M.S."/>
            <person name="Nielsen P.H."/>
            <person name="Albertsen M."/>
        </authorList>
    </citation>
    <scope>NUCLEOTIDE SEQUENCE</scope>
    <source>
        <strain evidence="3">EsbW_18-Q3-R4-48_MAXAC.044</strain>
    </source>
</reference>
<dbReference type="Proteomes" id="UP000886602">
    <property type="component" value="Unassembled WGS sequence"/>
</dbReference>
<protein>
    <submittedName>
        <fullName evidence="3">Autotransporter outer membrane beta-barrel domain-containing protein</fullName>
    </submittedName>
</protein>
<organism evidence="3 4">
    <name type="scientific">Candidatus Propionivibrio dominans</name>
    <dbReference type="NCBI Taxonomy" id="2954373"/>
    <lineage>
        <taxon>Bacteria</taxon>
        <taxon>Pseudomonadati</taxon>
        <taxon>Pseudomonadota</taxon>
        <taxon>Betaproteobacteria</taxon>
        <taxon>Rhodocyclales</taxon>
        <taxon>Rhodocyclaceae</taxon>
        <taxon>Propionivibrio</taxon>
    </lineage>
</organism>
<evidence type="ECO:0000313" key="3">
    <source>
        <dbReference type="EMBL" id="MBK7425097.1"/>
    </source>
</evidence>
<keyword evidence="2" id="KW-0732">Signal</keyword>
<dbReference type="InterPro" id="IPR011250">
    <property type="entry name" value="OMP/PagP_B-barrel"/>
</dbReference>
<evidence type="ECO:0000256" key="1">
    <source>
        <dbReference type="ARBA" id="ARBA00004442"/>
    </source>
</evidence>
<feature type="chain" id="PRO_5039549401" evidence="2">
    <location>
        <begin position="28"/>
        <end position="247"/>
    </location>
</feature>
<name>A0A9D7FGA9_9RHOO</name>
<gene>
    <name evidence="3" type="ORF">IPJ48_19580</name>
</gene>
<comment type="caution">
    <text evidence="3">The sequence shown here is derived from an EMBL/GenBank/DDBJ whole genome shotgun (WGS) entry which is preliminary data.</text>
</comment>
<sequence>MKMRFFATVLAGLAVIFPQIVSAQAAADDWSYSVMPYLWLPTVNATLNFNDKSVETKPDSYLDNLDFAGMLAGAARKGRWVIGSDLMYMHFSDSQSKVRAGGRLDTGGDIDLKALVWGVAGGYSLILEPKANLDVLAGFRYLGLNTEVNTNIIFSRSAEKDVNIWAGIVGARGRANFGDSKWFANGYVDVGGGSSAFTWQGVAGVGYAFDWGDVILDYRYLYYSQSGRKPIEDMKMGGPALGVNFRF</sequence>
<dbReference type="GO" id="GO:0009279">
    <property type="term" value="C:cell outer membrane"/>
    <property type="evidence" value="ECO:0007669"/>
    <property type="project" value="UniProtKB-SubCell"/>
</dbReference>
<proteinExistence type="predicted"/>
<evidence type="ECO:0000256" key="2">
    <source>
        <dbReference type="SAM" id="SignalP"/>
    </source>
</evidence>
<comment type="subcellular location">
    <subcellularLocation>
        <location evidence="1">Cell outer membrane</location>
    </subcellularLocation>
</comment>
<accession>A0A9D7FGA9</accession>
<dbReference type="EMBL" id="JADJNC010000060">
    <property type="protein sequence ID" value="MBK7425097.1"/>
    <property type="molecule type" value="Genomic_DNA"/>
</dbReference>
<dbReference type="AlphaFoldDB" id="A0A9D7FGA9"/>